<feature type="transmembrane region" description="Helical" evidence="5">
    <location>
        <begin position="20"/>
        <end position="42"/>
    </location>
</feature>
<dbReference type="Pfam" id="PF00905">
    <property type="entry name" value="Transpeptidase"/>
    <property type="match status" value="1"/>
</dbReference>
<name>A0ABS6BKQ1_9SPHN</name>
<keyword evidence="5" id="KW-0812">Transmembrane</keyword>
<keyword evidence="5" id="KW-0472">Membrane</keyword>
<evidence type="ECO:0000313" key="8">
    <source>
        <dbReference type="EMBL" id="MBU3078873.1"/>
    </source>
</evidence>
<keyword evidence="2" id="KW-0645">Protease</keyword>
<dbReference type="PANTHER" id="PTHR30627:SF2">
    <property type="entry name" value="PEPTIDOGLYCAN D,D-TRANSPEPTIDASE MRDA"/>
    <property type="match status" value="1"/>
</dbReference>
<gene>
    <name evidence="8" type="primary">mrdA</name>
    <name evidence="8" type="ORF">KOF26_13465</name>
</gene>
<dbReference type="InterPro" id="IPR001460">
    <property type="entry name" value="PCN-bd_Tpept"/>
</dbReference>
<comment type="caution">
    <text evidence="8">The sequence shown here is derived from an EMBL/GenBank/DDBJ whole genome shotgun (WGS) entry which is preliminary data.</text>
</comment>
<evidence type="ECO:0000256" key="2">
    <source>
        <dbReference type="ARBA" id="ARBA00022670"/>
    </source>
</evidence>
<dbReference type="InterPro" id="IPR050515">
    <property type="entry name" value="Beta-lactam/transpept"/>
</dbReference>
<protein>
    <submittedName>
        <fullName evidence="8">Penicillin-binding protein 2</fullName>
        <ecNumber evidence="8">3.4.16.4</ecNumber>
    </submittedName>
</protein>
<dbReference type="Pfam" id="PF03717">
    <property type="entry name" value="PBP_dimer"/>
    <property type="match status" value="1"/>
</dbReference>
<evidence type="ECO:0000259" key="7">
    <source>
        <dbReference type="Pfam" id="PF03717"/>
    </source>
</evidence>
<dbReference type="PANTHER" id="PTHR30627">
    <property type="entry name" value="PEPTIDOGLYCAN D,D-TRANSPEPTIDASE"/>
    <property type="match status" value="1"/>
</dbReference>
<dbReference type="GO" id="GO:0009002">
    <property type="term" value="F:serine-type D-Ala-D-Ala carboxypeptidase activity"/>
    <property type="evidence" value="ECO:0007669"/>
    <property type="project" value="UniProtKB-EC"/>
</dbReference>
<evidence type="ECO:0000256" key="3">
    <source>
        <dbReference type="ARBA" id="ARBA00022801"/>
    </source>
</evidence>
<organism evidence="8 9">
    <name type="scientific">Sphingomonas quercus</name>
    <dbReference type="NCBI Taxonomy" id="2842451"/>
    <lineage>
        <taxon>Bacteria</taxon>
        <taxon>Pseudomonadati</taxon>
        <taxon>Pseudomonadota</taxon>
        <taxon>Alphaproteobacteria</taxon>
        <taxon>Sphingomonadales</taxon>
        <taxon>Sphingomonadaceae</taxon>
        <taxon>Sphingomonas</taxon>
    </lineage>
</organism>
<proteinExistence type="predicted"/>
<evidence type="ECO:0000313" key="9">
    <source>
        <dbReference type="Proteomes" id="UP000776276"/>
    </source>
</evidence>
<evidence type="ECO:0000256" key="1">
    <source>
        <dbReference type="ARBA" id="ARBA00022519"/>
    </source>
</evidence>
<keyword evidence="3 8" id="KW-0378">Hydrolase</keyword>
<feature type="region of interest" description="Disordered" evidence="4">
    <location>
        <begin position="630"/>
        <end position="673"/>
    </location>
</feature>
<keyword evidence="1" id="KW-0997">Cell inner membrane</keyword>
<evidence type="ECO:0000256" key="4">
    <source>
        <dbReference type="SAM" id="MobiDB-lite"/>
    </source>
</evidence>
<keyword evidence="8" id="KW-0121">Carboxypeptidase</keyword>
<dbReference type="NCBIfam" id="TIGR03423">
    <property type="entry name" value="pbp2_mrdA"/>
    <property type="match status" value="1"/>
</dbReference>
<dbReference type="InterPro" id="IPR005311">
    <property type="entry name" value="PBP_dimer"/>
</dbReference>
<feature type="domain" description="Penicillin-binding protein dimerisation" evidence="7">
    <location>
        <begin position="62"/>
        <end position="234"/>
    </location>
</feature>
<dbReference type="Proteomes" id="UP000776276">
    <property type="component" value="Unassembled WGS sequence"/>
</dbReference>
<reference evidence="8 9" key="1">
    <citation type="submission" date="2021-06" db="EMBL/GenBank/DDBJ databases">
        <title>Sphingomonas sp. XMGL2, whole genome shotgun sequencing project.</title>
        <authorList>
            <person name="Zhao G."/>
            <person name="Shen L."/>
        </authorList>
    </citation>
    <scope>NUCLEOTIDE SEQUENCE [LARGE SCALE GENOMIC DNA]</scope>
    <source>
        <strain evidence="8 9">XMGL2</strain>
    </source>
</reference>
<accession>A0ABS6BKQ1</accession>
<evidence type="ECO:0000259" key="6">
    <source>
        <dbReference type="Pfam" id="PF00905"/>
    </source>
</evidence>
<keyword evidence="1" id="KW-1003">Cell membrane</keyword>
<feature type="domain" description="Penicillin-binding protein transpeptidase" evidence="6">
    <location>
        <begin position="266"/>
        <end position="595"/>
    </location>
</feature>
<keyword evidence="5" id="KW-1133">Transmembrane helix</keyword>
<dbReference type="EMBL" id="JAHKRT010000007">
    <property type="protein sequence ID" value="MBU3078873.1"/>
    <property type="molecule type" value="Genomic_DNA"/>
</dbReference>
<dbReference type="RefSeq" id="WP_216325896.1">
    <property type="nucleotide sequence ID" value="NZ_JAHKRT010000007.1"/>
</dbReference>
<dbReference type="EC" id="3.4.16.4" evidence="8"/>
<dbReference type="InterPro" id="IPR017790">
    <property type="entry name" value="Penicillin-binding_protein_2"/>
</dbReference>
<sequence>MTRKVLTEAQQGFTFTRRALFIGGAQMGIGAVLAGRMAWLAIAENAHYSDLAESNRVQSILVPPRRGWIVDRSGKPIAVNRPDLRVDLIPDRVKDADALIATLRAILDLPEDEVERIHEDLAKAAGYRPVQVASNLDWDRYAAVNLRLADLPGVAPSRGFARHYPTGPAVGHLVGYVGAASAEDYEREKNPLLITPGFRIGKEGLEKTMDATLRGRAGAKRTEVTARGRLVRELTMRPEVPGKYLHLTVDAGLQDYAARRLGDQSGSVVVIDVAKGDMLAMASMPCYDPNSFSAGISHSEWNMLSADDHLPLVNKTLQGLYPPGSTVKPMNALALLEAGVDPNETVSCTGAYRVGAGTFHCWSRRGHGAINMSRAIAQSCDIYFYTMMRKLGIERLAAMARRLGLGEKYPLPVVSQRFGTVPDAAWKEQKYKKAWTVADTVNTSIGQGYMLTNPLQLAVMAARIASGRKIEPRLIHEPNEAVPPAMDVDPEHLALVREAMSAVVNGGGTAAVARLQVPGVLLAGKTGSAQVRRISMADRLAGRAKALGDSGEWRLRDHGHFICFAPADTPRYAAAVTLEHAGHGAEAAAVARDIMTYLFDQPRAMRTLEANEEKWGGGIMARMAAKSTRWRAAQAANAAPTAPTPIGQTPPAPPPGPATDTAAEIPPSPDVPR</sequence>
<feature type="compositionally biased region" description="Low complexity" evidence="4">
    <location>
        <begin position="632"/>
        <end position="647"/>
    </location>
</feature>
<keyword evidence="9" id="KW-1185">Reference proteome</keyword>
<feature type="compositionally biased region" description="Pro residues" evidence="4">
    <location>
        <begin position="648"/>
        <end position="657"/>
    </location>
</feature>
<evidence type="ECO:0000256" key="5">
    <source>
        <dbReference type="SAM" id="Phobius"/>
    </source>
</evidence>